<evidence type="ECO:0000256" key="1">
    <source>
        <dbReference type="PROSITE-ProRule" id="PRU00339"/>
    </source>
</evidence>
<keyword evidence="1" id="KW-0802">TPR repeat</keyword>
<dbReference type="SMART" id="SM00753">
    <property type="entry name" value="PAM"/>
    <property type="match status" value="1"/>
</dbReference>
<evidence type="ECO:0000256" key="2">
    <source>
        <dbReference type="SAM" id="MobiDB-lite"/>
    </source>
</evidence>
<sequence length="778" mass="88487">MSDWADDIYDDDEEEEELSFEEYSNADEDKSGNNSEMSDDNSDLDIEGQYFLGKEHKEDEDYNSALQIFEKIIDLRKSSEYSQNDYIFKAIKQAIKVCQEMANYDGIVKYVGLFFLQARQVSKSYRDSSISKLLHRFDRGCNIPQVFLKAIYQRFLDYLTTVENATTIEKKIYVRVSLCMANSLISEGDYENASEILIKLESIVLNSTDGIRSSYLLDVLASEMVISSKYKFNLAELARLTKLANSSVSGIPQSRITGTIMECSGLVAMYDDDFKAANKYFQDSFKGFNECGDDKRIGVLVKFIVSNILSESEINPFKSSDFQGFLKLENIKLLMSAYNSVHDVDIDRYNQIIRGDQFAQLVSEDLFLRDFLPHVTEIVQVRYILKYLSIFTKLSFQTLCSKLRMSDVQLESLSLRLFNSGRIEKIKLDFVDKVLLRSDSDDTQLFDKDLSSFDVLSNILNSHSDNTDISQLPEEAEEIRLKVNNNQGQFLPYSSPFEVSLSRSDENMDLNPTPSMSSTRTAVIGDTVKRLKRMDNQAIGSNFLMVGSSSSSDGKSMANLKQLQNDICLPFKIIPHESLPGCFCQVHSKTELLSKLGDYLEFMKSGIPTVKFHKVSHIEKVMRDKLESEFNDLNQKEVGKNEAETLSSNIDENVPEVLQTTTMSNLEPSQPEDEAETEARRQLFNMSKDQILERKMESVMKIARTLNEHRIGSLLAFKKGLNMSMFDKNLEGVKILGSNQDNNNSTSNLRVSPLIWRPTERLDTESIESGSMGGYDDE</sequence>
<keyword evidence="5" id="KW-1185">Reference proteome</keyword>
<dbReference type="OrthoDB" id="194139at2759"/>
<dbReference type="Gene3D" id="1.25.40.570">
    <property type="match status" value="1"/>
</dbReference>
<dbReference type="PANTHER" id="PTHR10678">
    <property type="entry name" value="26S PROTEASOME NON-ATPASE REGULATORY SUBUNIT 11/COP9 SIGNALOSOME COMPLEX SUBUNIT 2"/>
    <property type="match status" value="1"/>
</dbReference>
<dbReference type="EMBL" id="CP064815">
    <property type="protein sequence ID" value="QPG75913.1"/>
    <property type="molecule type" value="Genomic_DNA"/>
</dbReference>
<accession>A0A875S4S3</accession>
<evidence type="ECO:0000313" key="4">
    <source>
        <dbReference type="EMBL" id="QPG75913.1"/>
    </source>
</evidence>
<dbReference type="AlphaFoldDB" id="A0A875S4S3"/>
<dbReference type="PROSITE" id="PS50005">
    <property type="entry name" value="TPR"/>
    <property type="match status" value="1"/>
</dbReference>
<dbReference type="PROSITE" id="PS50250">
    <property type="entry name" value="PCI"/>
    <property type="match status" value="1"/>
</dbReference>
<feature type="repeat" description="TPR" evidence="1">
    <location>
        <begin position="46"/>
        <end position="79"/>
    </location>
</feature>
<dbReference type="GeneID" id="62196699"/>
<dbReference type="InterPro" id="IPR019734">
    <property type="entry name" value="TPR_rpt"/>
</dbReference>
<feature type="region of interest" description="Disordered" evidence="2">
    <location>
        <begin position="1"/>
        <end position="43"/>
    </location>
</feature>
<protein>
    <recommendedName>
        <fullName evidence="3">PCI domain-containing protein</fullName>
    </recommendedName>
</protein>
<gene>
    <name evidence="4" type="ORF">FOA43_003299</name>
</gene>
<dbReference type="RefSeq" id="XP_038779478.1">
    <property type="nucleotide sequence ID" value="XM_038923550.1"/>
</dbReference>
<feature type="domain" description="PCI" evidence="3">
    <location>
        <begin position="273"/>
        <end position="442"/>
    </location>
</feature>
<evidence type="ECO:0000259" key="3">
    <source>
        <dbReference type="PROSITE" id="PS50250"/>
    </source>
</evidence>
<dbReference type="InterPro" id="IPR050871">
    <property type="entry name" value="26S_Proteasome/COP9_Components"/>
</dbReference>
<reference evidence="4" key="1">
    <citation type="submission" date="2020-10" db="EMBL/GenBank/DDBJ databases">
        <authorList>
            <person name="Roach M.J.R."/>
        </authorList>
    </citation>
    <scope>NUCLEOTIDE SEQUENCE</scope>
    <source>
        <strain evidence="4">CBS 1945</strain>
    </source>
</reference>
<evidence type="ECO:0000313" key="5">
    <source>
        <dbReference type="Proteomes" id="UP000662931"/>
    </source>
</evidence>
<organism evidence="4 5">
    <name type="scientific">Eeniella nana</name>
    <name type="common">Yeast</name>
    <name type="synonym">Brettanomyces nanus</name>
    <dbReference type="NCBI Taxonomy" id="13502"/>
    <lineage>
        <taxon>Eukaryota</taxon>
        <taxon>Fungi</taxon>
        <taxon>Dikarya</taxon>
        <taxon>Ascomycota</taxon>
        <taxon>Saccharomycotina</taxon>
        <taxon>Pichiomycetes</taxon>
        <taxon>Pichiales</taxon>
        <taxon>Pichiaceae</taxon>
        <taxon>Brettanomyces</taxon>
    </lineage>
</organism>
<proteinExistence type="predicted"/>
<dbReference type="InterPro" id="IPR000717">
    <property type="entry name" value="PCI_dom"/>
</dbReference>
<dbReference type="KEGG" id="bnn:FOA43_003299"/>
<dbReference type="Proteomes" id="UP000662931">
    <property type="component" value="Chromosome 4"/>
</dbReference>
<feature type="compositionally biased region" description="Acidic residues" evidence="2">
    <location>
        <begin position="1"/>
        <end position="26"/>
    </location>
</feature>
<name>A0A875S4S3_EENNA</name>